<feature type="active site" description="Proton acceptor" evidence="1">
    <location>
        <position position="186"/>
    </location>
</feature>
<dbReference type="SUPFAM" id="SSF52777">
    <property type="entry name" value="CoA-dependent acyltransferases"/>
    <property type="match status" value="1"/>
</dbReference>
<dbReference type="GO" id="GO:0008811">
    <property type="term" value="F:chloramphenicol O-acetyltransferase activity"/>
    <property type="evidence" value="ECO:0007669"/>
    <property type="project" value="InterPro"/>
</dbReference>
<evidence type="ECO:0000313" key="3">
    <source>
        <dbReference type="Proteomes" id="UP001431532"/>
    </source>
</evidence>
<proteinExistence type="predicted"/>
<sequence>MKKIDINQWDRKETYLFYKDVDVPRYIMSFDLDVTSFYQHVKQNKYSFYLAFIYEVMQCINQVENFRYRFVNHEPYLFEKTHPSFTDLIEKTENFKIVSVDLEDKIELFIQKAKETSIKQGNQFIDLEKEARHDLVYITTFPWAKYTQVSHAHNLDRYDAVPRLVWGKFEEVNGKLLMPFSIEVHHAFVDGLHIGKLIQNLQSQINK</sequence>
<reference evidence="2" key="1">
    <citation type="submission" date="2023-05" db="EMBL/GenBank/DDBJ databases">
        <title>Mariniplasma microaerophilum sp. nov., a novel anaerobic mollicute isolated from terrestrial mud volcano, Taman Peninsula, Russia.</title>
        <authorList>
            <person name="Khomyakova M.A."/>
            <person name="Merkel A.Y."/>
            <person name="Slobodkin A.I."/>
        </authorList>
    </citation>
    <scope>NUCLEOTIDE SEQUENCE</scope>
    <source>
        <strain evidence="2">M4Ah</strain>
    </source>
</reference>
<accession>A0AAW6UCA1</accession>
<dbReference type="RefSeq" id="WP_282840024.1">
    <property type="nucleotide sequence ID" value="NZ_JASCXW010000036.1"/>
</dbReference>
<dbReference type="InterPro" id="IPR001707">
    <property type="entry name" value="Cmp_AcTrfase"/>
</dbReference>
<organism evidence="2 3">
    <name type="scientific">Peloplasma aerotolerans</name>
    <dbReference type="NCBI Taxonomy" id="3044389"/>
    <lineage>
        <taxon>Bacteria</taxon>
        <taxon>Bacillati</taxon>
        <taxon>Mycoplasmatota</taxon>
        <taxon>Mollicutes</taxon>
        <taxon>Acholeplasmatales</taxon>
        <taxon>Acholeplasmataceae</taxon>
        <taxon>Peloplasma</taxon>
    </lineage>
</organism>
<gene>
    <name evidence="2" type="ORF">QJ521_08415</name>
</gene>
<dbReference type="Gene3D" id="3.30.559.10">
    <property type="entry name" value="Chloramphenicol acetyltransferase-like domain"/>
    <property type="match status" value="1"/>
</dbReference>
<dbReference type="AlphaFoldDB" id="A0AAW6UCA1"/>
<protein>
    <submittedName>
        <fullName evidence="2">CatA-like O-acetyltransferase</fullName>
    </submittedName>
</protein>
<dbReference type="InterPro" id="IPR023213">
    <property type="entry name" value="CAT-like_dom_sf"/>
</dbReference>
<dbReference type="Pfam" id="PF00302">
    <property type="entry name" value="CAT"/>
    <property type="match status" value="1"/>
</dbReference>
<dbReference type="PIRSF" id="PIRSF000440">
    <property type="entry name" value="CAT"/>
    <property type="match status" value="1"/>
</dbReference>
<dbReference type="Proteomes" id="UP001431532">
    <property type="component" value="Unassembled WGS sequence"/>
</dbReference>
<dbReference type="PANTHER" id="PTHR38474:SF1">
    <property type="entry name" value="SLR0299 PROTEIN"/>
    <property type="match status" value="1"/>
</dbReference>
<evidence type="ECO:0000313" key="2">
    <source>
        <dbReference type="EMBL" id="MDI6453589.1"/>
    </source>
</evidence>
<keyword evidence="3" id="KW-1185">Reference proteome</keyword>
<dbReference type="EMBL" id="JASCXW010000036">
    <property type="protein sequence ID" value="MDI6453589.1"/>
    <property type="molecule type" value="Genomic_DNA"/>
</dbReference>
<dbReference type="SMART" id="SM01059">
    <property type="entry name" value="CAT"/>
    <property type="match status" value="1"/>
</dbReference>
<dbReference type="PANTHER" id="PTHR38474">
    <property type="entry name" value="SLR0299 PROTEIN"/>
    <property type="match status" value="1"/>
</dbReference>
<name>A0AAW6UCA1_9MOLU</name>
<evidence type="ECO:0000256" key="1">
    <source>
        <dbReference type="PIRSR" id="PIRSR000440-1"/>
    </source>
</evidence>
<comment type="caution">
    <text evidence="2">The sequence shown here is derived from an EMBL/GenBank/DDBJ whole genome shotgun (WGS) entry which is preliminary data.</text>
</comment>